<feature type="domain" description="Calpain catalytic" evidence="4">
    <location>
        <begin position="93"/>
        <end position="339"/>
    </location>
</feature>
<sequence length="425" mass="48208">MCCEAKPKYASYPDVDQDLRNSYREQRTKKKNFNRTLLKNGRSVRVAEKRKSDEEMAKMYMRNITDFCKGQGIPYVDNNFPDPDAPDGGRDDVEWLRVKDIKLGKYQGMVVHDESSSKQNVLQGELADCWFSTALASIGGRHELLKRIFLSTEVSPEGFYFLRLCKDGAWKTVLIDDRLPCDRRKHTLKYSTSHIDKNGNVQLWPMLIQKAAAKLHGSYMALSSGIVVEALSMLTGEACDHIVLTEFEDKKQIPKVEPKDIWSRMLQAKSEMFLMGVTTAHEKRNVTGFQETGLIAEHAYSVLDVCEIEGQQGRSGTEDFNDLLIVVAQNSLTEDRAPYVKQPLFKRVIGHSQRRARSFVSCDCVLGEGSYTVACLGFWQLQYDPLQKDNESITFDKDSFSRVRINCACVCSLLPLDATKKSIHA</sequence>
<evidence type="ECO:0000313" key="6">
    <source>
        <dbReference type="Proteomes" id="UP001186944"/>
    </source>
</evidence>
<keyword evidence="6" id="KW-1185">Reference proteome</keyword>
<organism evidence="5 6">
    <name type="scientific">Pinctada imbricata</name>
    <name type="common">Atlantic pearl-oyster</name>
    <name type="synonym">Pinctada martensii</name>
    <dbReference type="NCBI Taxonomy" id="66713"/>
    <lineage>
        <taxon>Eukaryota</taxon>
        <taxon>Metazoa</taxon>
        <taxon>Spiralia</taxon>
        <taxon>Lophotrochozoa</taxon>
        <taxon>Mollusca</taxon>
        <taxon>Bivalvia</taxon>
        <taxon>Autobranchia</taxon>
        <taxon>Pteriomorphia</taxon>
        <taxon>Pterioida</taxon>
        <taxon>Pterioidea</taxon>
        <taxon>Pteriidae</taxon>
        <taxon>Pinctada</taxon>
    </lineage>
</organism>
<evidence type="ECO:0000256" key="1">
    <source>
        <dbReference type="ARBA" id="ARBA00007623"/>
    </source>
</evidence>
<dbReference type="SMART" id="SM00230">
    <property type="entry name" value="CysPc"/>
    <property type="match status" value="1"/>
</dbReference>
<feature type="active site" evidence="2">
    <location>
        <position position="129"/>
    </location>
</feature>
<dbReference type="PANTHER" id="PTHR10183">
    <property type="entry name" value="CALPAIN"/>
    <property type="match status" value="1"/>
</dbReference>
<dbReference type="GO" id="GO:0004198">
    <property type="term" value="F:calcium-dependent cysteine-type endopeptidase activity"/>
    <property type="evidence" value="ECO:0007669"/>
    <property type="project" value="InterPro"/>
</dbReference>
<protein>
    <recommendedName>
        <fullName evidence="4">Calpain catalytic domain-containing protein</fullName>
    </recommendedName>
</protein>
<dbReference type="AlphaFoldDB" id="A0AA89C307"/>
<gene>
    <name evidence="5" type="ORF">FSP39_002373</name>
</gene>
<proteinExistence type="inferred from homology"/>
<reference evidence="5" key="1">
    <citation type="submission" date="2019-08" db="EMBL/GenBank/DDBJ databases">
        <title>The improved chromosome-level genome for the pearl oyster Pinctada fucata martensii using PacBio sequencing and Hi-C.</title>
        <authorList>
            <person name="Zheng Z."/>
        </authorList>
    </citation>
    <scope>NUCLEOTIDE SEQUENCE</scope>
    <source>
        <strain evidence="5">ZZ-2019</strain>
        <tissue evidence="5">Adductor muscle</tissue>
    </source>
</reference>
<dbReference type="Proteomes" id="UP001186944">
    <property type="component" value="Unassembled WGS sequence"/>
</dbReference>
<dbReference type="InterPro" id="IPR001300">
    <property type="entry name" value="Peptidase_C2_calpain_cat"/>
</dbReference>
<dbReference type="GO" id="GO:0006508">
    <property type="term" value="P:proteolysis"/>
    <property type="evidence" value="ECO:0007669"/>
    <property type="project" value="InterPro"/>
</dbReference>
<dbReference type="SUPFAM" id="SSF54001">
    <property type="entry name" value="Cysteine proteinases"/>
    <property type="match status" value="1"/>
</dbReference>
<comment type="caution">
    <text evidence="3">Lacks conserved residue(s) required for the propagation of feature annotation.</text>
</comment>
<comment type="caution">
    <text evidence="5">The sequence shown here is derived from an EMBL/GenBank/DDBJ whole genome shotgun (WGS) entry which is preliminary data.</text>
</comment>
<dbReference type="Gene3D" id="3.90.70.10">
    <property type="entry name" value="Cysteine proteinases"/>
    <property type="match status" value="1"/>
</dbReference>
<dbReference type="PANTHER" id="PTHR10183:SF382">
    <property type="entry name" value="CALPAIN-15"/>
    <property type="match status" value="1"/>
</dbReference>
<comment type="similarity">
    <text evidence="1">Belongs to the peptidase C2 family.</text>
</comment>
<evidence type="ECO:0000313" key="5">
    <source>
        <dbReference type="EMBL" id="KAK3099303.1"/>
    </source>
</evidence>
<dbReference type="Pfam" id="PF00648">
    <property type="entry name" value="Peptidase_C2"/>
    <property type="match status" value="1"/>
</dbReference>
<evidence type="ECO:0000256" key="3">
    <source>
        <dbReference type="PROSITE-ProRule" id="PRU00239"/>
    </source>
</evidence>
<dbReference type="InterPro" id="IPR022684">
    <property type="entry name" value="Calpain_cysteine_protease"/>
</dbReference>
<evidence type="ECO:0000259" key="4">
    <source>
        <dbReference type="PROSITE" id="PS50203"/>
    </source>
</evidence>
<dbReference type="PROSITE" id="PS50203">
    <property type="entry name" value="CALPAIN_CAT"/>
    <property type="match status" value="1"/>
</dbReference>
<name>A0AA89C307_PINIB</name>
<dbReference type="GO" id="GO:0005737">
    <property type="term" value="C:cytoplasm"/>
    <property type="evidence" value="ECO:0007669"/>
    <property type="project" value="TreeGrafter"/>
</dbReference>
<dbReference type="EMBL" id="VSWD01000006">
    <property type="protein sequence ID" value="KAK3099303.1"/>
    <property type="molecule type" value="Genomic_DNA"/>
</dbReference>
<dbReference type="InterPro" id="IPR038765">
    <property type="entry name" value="Papain-like_cys_pep_sf"/>
</dbReference>
<accession>A0AA89C307</accession>
<evidence type="ECO:0000256" key="2">
    <source>
        <dbReference type="PIRSR" id="PIRSR622684-1"/>
    </source>
</evidence>
<feature type="active site" evidence="2">
    <location>
        <position position="298"/>
    </location>
</feature>